<keyword evidence="7" id="KW-1185">Reference proteome</keyword>
<keyword evidence="5" id="KW-0472">Membrane</keyword>
<sequence>MELIKRGHEVTVITPDPYFKNNTAPKNLREIDVHDISYKIMKDFIPTVTGSDDDLINQVVTIAGMIIDILEKQMKVKDVHDLIIDKKRPFDLILLEALFVPLLGFTHIFKAPTVLVSSFGPFIGSYEIMGAPTHPTVYHNMFRQRLYNLNLWEKFTELCKHFRIRYIFSSREENYNKQIKSIFGSDTPPLSVLKNNVDLLLLNVNPIWEGNHPVPPNVIHMGGLHQKPPKELPKDLQQYLDASQNGVIYFSFGTNVPPSALSQEKFKIFENVFSQLPYNVIWKWDSNVKSVKSKNIIIHKWLPQSDLLRHPNVKLFITQGGLQSTDESITAGVPLIGIPMLADQWYNVEKYVYHKIGIKLSLEKLTENQLKNAIIEVIEDKSYRENIARLRSLMQDQPQAPLDRALWWIEYVLRHGGAKHLRSPAANMSWIEYYELELVFILLCSILIFIGLITFLIKYSISNASKKELARDHKEKDKNRNDGVIVAVYDFQAVMQVPKGQVFLFFYKSRINCLNFTISDLSATDVICYLWYETEGKRGAVEIGSCVLKYIDTLLDKNPDKDIDIVFYSDNCCGQQKINIYFLLMLMLLSLNELRR</sequence>
<dbReference type="Pfam" id="PF00201">
    <property type="entry name" value="UDPGT"/>
    <property type="match status" value="1"/>
</dbReference>
<evidence type="ECO:0000313" key="7">
    <source>
        <dbReference type="Proteomes" id="UP000691718"/>
    </source>
</evidence>
<evidence type="ECO:0000256" key="3">
    <source>
        <dbReference type="ARBA" id="ARBA00022679"/>
    </source>
</evidence>
<comment type="caution">
    <text evidence="6">The sequence shown here is derived from an EMBL/GenBank/DDBJ whole genome shotgun (WGS) entry which is preliminary data.</text>
</comment>
<dbReference type="OrthoDB" id="5835829at2759"/>
<dbReference type="EMBL" id="CAJQZP010001217">
    <property type="protein sequence ID" value="CAG5031208.1"/>
    <property type="molecule type" value="Genomic_DNA"/>
</dbReference>
<dbReference type="InterPro" id="IPR002213">
    <property type="entry name" value="UDP_glucos_trans"/>
</dbReference>
<dbReference type="AlphaFoldDB" id="A0A8S3XM49"/>
<dbReference type="PANTHER" id="PTHR48043:SF159">
    <property type="entry name" value="EG:EG0003.4 PROTEIN-RELATED"/>
    <property type="match status" value="1"/>
</dbReference>
<protein>
    <submittedName>
        <fullName evidence="6">(apollo) hypothetical protein</fullName>
    </submittedName>
</protein>
<evidence type="ECO:0000256" key="4">
    <source>
        <dbReference type="RuleBase" id="RU003718"/>
    </source>
</evidence>
<dbReference type="InterPro" id="IPR035595">
    <property type="entry name" value="UDP_glycos_trans_CS"/>
</dbReference>
<keyword evidence="5" id="KW-1133">Transmembrane helix</keyword>
<dbReference type="InterPro" id="IPR050271">
    <property type="entry name" value="UDP-glycosyltransferase"/>
</dbReference>
<accession>A0A8S3XM49</accession>
<evidence type="ECO:0000256" key="1">
    <source>
        <dbReference type="ARBA" id="ARBA00009995"/>
    </source>
</evidence>
<dbReference type="FunFam" id="3.40.50.2000:FF:000021">
    <property type="entry name" value="UDP-glucuronosyltransferase"/>
    <property type="match status" value="1"/>
</dbReference>
<dbReference type="Proteomes" id="UP000691718">
    <property type="component" value="Unassembled WGS sequence"/>
</dbReference>
<name>A0A8S3XM49_PARAO</name>
<keyword evidence="2 4" id="KW-0328">Glycosyltransferase</keyword>
<organism evidence="6 7">
    <name type="scientific">Parnassius apollo</name>
    <name type="common">Apollo butterfly</name>
    <name type="synonym">Papilio apollo</name>
    <dbReference type="NCBI Taxonomy" id="110799"/>
    <lineage>
        <taxon>Eukaryota</taxon>
        <taxon>Metazoa</taxon>
        <taxon>Ecdysozoa</taxon>
        <taxon>Arthropoda</taxon>
        <taxon>Hexapoda</taxon>
        <taxon>Insecta</taxon>
        <taxon>Pterygota</taxon>
        <taxon>Neoptera</taxon>
        <taxon>Endopterygota</taxon>
        <taxon>Lepidoptera</taxon>
        <taxon>Glossata</taxon>
        <taxon>Ditrysia</taxon>
        <taxon>Papilionoidea</taxon>
        <taxon>Papilionidae</taxon>
        <taxon>Parnassiinae</taxon>
        <taxon>Parnassini</taxon>
        <taxon>Parnassius</taxon>
        <taxon>Parnassius</taxon>
    </lineage>
</organism>
<dbReference type="CDD" id="cd03784">
    <property type="entry name" value="GT1_Gtf-like"/>
    <property type="match status" value="1"/>
</dbReference>
<keyword evidence="5" id="KW-0812">Transmembrane</keyword>
<evidence type="ECO:0000256" key="2">
    <source>
        <dbReference type="ARBA" id="ARBA00022676"/>
    </source>
</evidence>
<evidence type="ECO:0000313" key="6">
    <source>
        <dbReference type="EMBL" id="CAG5031208.1"/>
    </source>
</evidence>
<keyword evidence="3 4" id="KW-0808">Transferase</keyword>
<dbReference type="PROSITE" id="PS00375">
    <property type="entry name" value="UDPGT"/>
    <property type="match status" value="1"/>
</dbReference>
<dbReference type="PANTHER" id="PTHR48043">
    <property type="entry name" value="EG:EG0003.4 PROTEIN-RELATED"/>
    <property type="match status" value="1"/>
</dbReference>
<reference evidence="6" key="1">
    <citation type="submission" date="2021-04" db="EMBL/GenBank/DDBJ databases">
        <authorList>
            <person name="Tunstrom K."/>
        </authorList>
    </citation>
    <scope>NUCLEOTIDE SEQUENCE</scope>
</reference>
<feature type="transmembrane region" description="Helical" evidence="5">
    <location>
        <begin position="438"/>
        <end position="457"/>
    </location>
</feature>
<comment type="similarity">
    <text evidence="1 4">Belongs to the UDP-glycosyltransferase family.</text>
</comment>
<gene>
    <name evidence="6" type="ORF">PAPOLLO_LOCUS19657</name>
</gene>
<dbReference type="GO" id="GO:0008194">
    <property type="term" value="F:UDP-glycosyltransferase activity"/>
    <property type="evidence" value="ECO:0007669"/>
    <property type="project" value="InterPro"/>
</dbReference>
<proteinExistence type="inferred from homology"/>
<evidence type="ECO:0000256" key="5">
    <source>
        <dbReference type="SAM" id="Phobius"/>
    </source>
</evidence>